<dbReference type="EnsemblMetazoa" id="AMEC022498-RA">
    <property type="protein sequence ID" value="AMEC022498-PA"/>
    <property type="gene ID" value="AMEC022498"/>
</dbReference>
<feature type="region of interest" description="Disordered" evidence="1">
    <location>
        <begin position="44"/>
        <end position="64"/>
    </location>
</feature>
<proteinExistence type="predicted"/>
<evidence type="ECO:0000313" key="3">
    <source>
        <dbReference type="Proteomes" id="UP000075902"/>
    </source>
</evidence>
<dbReference type="VEuPathDB" id="VectorBase:AMEC022498"/>
<reference evidence="2" key="2">
    <citation type="submission" date="2020-05" db="UniProtKB">
        <authorList>
            <consortium name="EnsemblMetazoa"/>
        </authorList>
    </citation>
    <scope>IDENTIFICATION</scope>
    <source>
        <strain evidence="2">CM1001059</strain>
    </source>
</reference>
<protein>
    <submittedName>
        <fullName evidence="2">Uncharacterized protein</fullName>
    </submittedName>
</protein>
<evidence type="ECO:0000256" key="1">
    <source>
        <dbReference type="SAM" id="MobiDB-lite"/>
    </source>
</evidence>
<organism evidence="2 3">
    <name type="scientific">Anopheles melas</name>
    <dbReference type="NCBI Taxonomy" id="34690"/>
    <lineage>
        <taxon>Eukaryota</taxon>
        <taxon>Metazoa</taxon>
        <taxon>Ecdysozoa</taxon>
        <taxon>Arthropoda</taxon>
        <taxon>Hexapoda</taxon>
        <taxon>Insecta</taxon>
        <taxon>Pterygota</taxon>
        <taxon>Neoptera</taxon>
        <taxon>Endopterygota</taxon>
        <taxon>Diptera</taxon>
        <taxon>Nematocera</taxon>
        <taxon>Culicoidea</taxon>
        <taxon>Culicidae</taxon>
        <taxon>Anophelinae</taxon>
        <taxon>Anopheles</taxon>
    </lineage>
</organism>
<dbReference type="Proteomes" id="UP000075902">
    <property type="component" value="Unassembled WGS sequence"/>
</dbReference>
<sequence length="127" mass="13375">MFFPSLKSSSRVKRHRFAGQAANLDRAAALLSLLPGKSNHHCAKLPRGQAPRKGPGPPGVFCELQDPETPSSSKLCQSERNFGAYRLGDQIFGGAAGIRCSSGINTSSGLRQAVRAGKASLEAAVLK</sequence>
<dbReference type="AlphaFoldDB" id="A0A182ULD7"/>
<name>A0A182ULD7_9DIPT</name>
<accession>A0A182ULD7</accession>
<evidence type="ECO:0000313" key="2">
    <source>
        <dbReference type="EnsemblMetazoa" id="AMEC022498-PA"/>
    </source>
</evidence>
<reference evidence="3" key="1">
    <citation type="submission" date="2014-01" db="EMBL/GenBank/DDBJ databases">
        <title>The Genome Sequence of Anopheles melas CM1001059_A (V2).</title>
        <authorList>
            <consortium name="The Broad Institute Genomics Platform"/>
            <person name="Neafsey D.E."/>
            <person name="Besansky N."/>
            <person name="Howell P."/>
            <person name="Walton C."/>
            <person name="Young S.K."/>
            <person name="Zeng Q."/>
            <person name="Gargeya S."/>
            <person name="Fitzgerald M."/>
            <person name="Haas B."/>
            <person name="Abouelleil A."/>
            <person name="Allen A.W."/>
            <person name="Alvarado L."/>
            <person name="Arachchi H.M."/>
            <person name="Berlin A.M."/>
            <person name="Chapman S.B."/>
            <person name="Gainer-Dewar J."/>
            <person name="Goldberg J."/>
            <person name="Griggs A."/>
            <person name="Gujja S."/>
            <person name="Hansen M."/>
            <person name="Howarth C."/>
            <person name="Imamovic A."/>
            <person name="Ireland A."/>
            <person name="Larimer J."/>
            <person name="McCowan C."/>
            <person name="Murphy C."/>
            <person name="Pearson M."/>
            <person name="Poon T.W."/>
            <person name="Priest M."/>
            <person name="Roberts A."/>
            <person name="Saif S."/>
            <person name="Shea T."/>
            <person name="Sisk P."/>
            <person name="Sykes S."/>
            <person name="Wortman J."/>
            <person name="Nusbaum C."/>
            <person name="Birren B."/>
        </authorList>
    </citation>
    <scope>NUCLEOTIDE SEQUENCE [LARGE SCALE GENOMIC DNA]</scope>
    <source>
        <strain evidence="3">CM1001059</strain>
    </source>
</reference>
<keyword evidence="3" id="KW-1185">Reference proteome</keyword>